<dbReference type="InterPro" id="IPR036249">
    <property type="entry name" value="Thioredoxin-like_sf"/>
</dbReference>
<dbReference type="Pfam" id="PF00578">
    <property type="entry name" value="AhpC-TSA"/>
    <property type="match status" value="1"/>
</dbReference>
<organism evidence="2">
    <name type="scientific">hydrothermal vent metagenome</name>
    <dbReference type="NCBI Taxonomy" id="652676"/>
    <lineage>
        <taxon>unclassified sequences</taxon>
        <taxon>metagenomes</taxon>
        <taxon>ecological metagenomes</taxon>
    </lineage>
</organism>
<dbReference type="InterPro" id="IPR013766">
    <property type="entry name" value="Thioredoxin_domain"/>
</dbReference>
<dbReference type="PROSITE" id="PS51352">
    <property type="entry name" value="THIOREDOXIN_2"/>
    <property type="match status" value="1"/>
</dbReference>
<dbReference type="GO" id="GO:0016209">
    <property type="term" value="F:antioxidant activity"/>
    <property type="evidence" value="ECO:0007669"/>
    <property type="project" value="InterPro"/>
</dbReference>
<proteinExistence type="predicted"/>
<evidence type="ECO:0000259" key="1">
    <source>
        <dbReference type="PROSITE" id="PS51352"/>
    </source>
</evidence>
<dbReference type="AlphaFoldDB" id="A0A3B1AWS8"/>
<dbReference type="Gene3D" id="3.40.30.10">
    <property type="entry name" value="Glutaredoxin"/>
    <property type="match status" value="1"/>
</dbReference>
<gene>
    <name evidence="2" type="ORF">MNBD_GAMMA25-1413</name>
</gene>
<dbReference type="EMBL" id="UOFY01000051">
    <property type="protein sequence ID" value="VAX10496.1"/>
    <property type="molecule type" value="Genomic_DNA"/>
</dbReference>
<protein>
    <recommendedName>
        <fullName evidence="1">Thioredoxin domain-containing protein</fullName>
    </recommendedName>
</protein>
<dbReference type="CDD" id="cd02966">
    <property type="entry name" value="TlpA_like_family"/>
    <property type="match status" value="1"/>
</dbReference>
<dbReference type="PANTHER" id="PTHR42852">
    <property type="entry name" value="THIOL:DISULFIDE INTERCHANGE PROTEIN DSBE"/>
    <property type="match status" value="1"/>
</dbReference>
<sequence>MMTKKSGNYFSKSLFSILLALSLNVSVQAGTPLFSSFAGKPVEIGDYIADDKWLLVMIWASDCHICNREAHAYVDFHFKHEESNARVLGISIDGQAKKEEAKLFIKRHEINFPNIISEPDKLAVWFEKLTGQSWMGTPTLLVYSPEGELKVQQIGAIPLDLVEKFIQRESARKTVAVDTSIQVK</sequence>
<dbReference type="SUPFAM" id="SSF52833">
    <property type="entry name" value="Thioredoxin-like"/>
    <property type="match status" value="1"/>
</dbReference>
<dbReference type="InterPro" id="IPR000866">
    <property type="entry name" value="AhpC/TSA"/>
</dbReference>
<dbReference type="PANTHER" id="PTHR42852:SF18">
    <property type="entry name" value="CHROMOSOME UNDETERMINED SCAFFOLD_47, WHOLE GENOME SHOTGUN SEQUENCE"/>
    <property type="match status" value="1"/>
</dbReference>
<dbReference type="GO" id="GO:0016491">
    <property type="term" value="F:oxidoreductase activity"/>
    <property type="evidence" value="ECO:0007669"/>
    <property type="project" value="InterPro"/>
</dbReference>
<reference evidence="2" key="1">
    <citation type="submission" date="2018-06" db="EMBL/GenBank/DDBJ databases">
        <authorList>
            <person name="Zhirakovskaya E."/>
        </authorList>
    </citation>
    <scope>NUCLEOTIDE SEQUENCE</scope>
</reference>
<accession>A0A3B1AWS8</accession>
<dbReference type="InterPro" id="IPR050553">
    <property type="entry name" value="Thioredoxin_ResA/DsbE_sf"/>
</dbReference>
<evidence type="ECO:0000313" key="2">
    <source>
        <dbReference type="EMBL" id="VAX10496.1"/>
    </source>
</evidence>
<name>A0A3B1AWS8_9ZZZZ</name>
<feature type="domain" description="Thioredoxin" evidence="1">
    <location>
        <begin position="23"/>
        <end position="171"/>
    </location>
</feature>